<name>A0A811UNV1_CERCA</name>
<evidence type="ECO:0000313" key="2">
    <source>
        <dbReference type="EMBL" id="CAD6998733.1"/>
    </source>
</evidence>
<sequence length="70" mass="7678">RRHNRHAIADRVHIQKAIVAAELIKRSFANRQTQGDGAPMHISNSAAPSRATTLHNTTQRSVASYSDCGQ</sequence>
<comment type="caution">
    <text evidence="2">The sequence shown here is derived from an EMBL/GenBank/DDBJ whole genome shotgun (WGS) entry which is preliminary data.</text>
</comment>
<accession>A0A811UNV1</accession>
<evidence type="ECO:0000256" key="1">
    <source>
        <dbReference type="SAM" id="MobiDB-lite"/>
    </source>
</evidence>
<dbReference type="Proteomes" id="UP000606786">
    <property type="component" value="Unassembled WGS sequence"/>
</dbReference>
<dbReference type="EMBL" id="CAJHJT010000012">
    <property type="protein sequence ID" value="CAD6998733.1"/>
    <property type="molecule type" value="Genomic_DNA"/>
</dbReference>
<feature type="compositionally biased region" description="Polar residues" evidence="1">
    <location>
        <begin position="42"/>
        <end position="70"/>
    </location>
</feature>
<gene>
    <name evidence="2" type="ORF">CCAP1982_LOCUS7288</name>
</gene>
<evidence type="ECO:0000313" key="3">
    <source>
        <dbReference type="Proteomes" id="UP000606786"/>
    </source>
</evidence>
<feature type="region of interest" description="Disordered" evidence="1">
    <location>
        <begin position="31"/>
        <end position="70"/>
    </location>
</feature>
<reference evidence="2" key="1">
    <citation type="submission" date="2020-11" db="EMBL/GenBank/DDBJ databases">
        <authorList>
            <person name="Whitehead M."/>
        </authorList>
    </citation>
    <scope>NUCLEOTIDE SEQUENCE</scope>
    <source>
        <strain evidence="2">EGII</strain>
    </source>
</reference>
<organism evidence="2 3">
    <name type="scientific">Ceratitis capitata</name>
    <name type="common">Mediterranean fruit fly</name>
    <name type="synonym">Tephritis capitata</name>
    <dbReference type="NCBI Taxonomy" id="7213"/>
    <lineage>
        <taxon>Eukaryota</taxon>
        <taxon>Metazoa</taxon>
        <taxon>Ecdysozoa</taxon>
        <taxon>Arthropoda</taxon>
        <taxon>Hexapoda</taxon>
        <taxon>Insecta</taxon>
        <taxon>Pterygota</taxon>
        <taxon>Neoptera</taxon>
        <taxon>Endopterygota</taxon>
        <taxon>Diptera</taxon>
        <taxon>Brachycera</taxon>
        <taxon>Muscomorpha</taxon>
        <taxon>Tephritoidea</taxon>
        <taxon>Tephritidae</taxon>
        <taxon>Ceratitis</taxon>
        <taxon>Ceratitis</taxon>
    </lineage>
</organism>
<dbReference type="AlphaFoldDB" id="A0A811UNV1"/>
<feature type="non-terminal residue" evidence="2">
    <location>
        <position position="1"/>
    </location>
</feature>
<keyword evidence="3" id="KW-1185">Reference proteome</keyword>
<protein>
    <submittedName>
        <fullName evidence="2">(Mediterranean fruit fly) hypothetical protein</fullName>
    </submittedName>
</protein>
<proteinExistence type="predicted"/>